<dbReference type="GO" id="GO:0006508">
    <property type="term" value="P:proteolysis"/>
    <property type="evidence" value="ECO:0007669"/>
    <property type="project" value="UniProtKB-KW"/>
</dbReference>
<evidence type="ECO:0000256" key="5">
    <source>
        <dbReference type="ARBA" id="ARBA00022833"/>
    </source>
</evidence>
<keyword evidence="5 9" id="KW-0862">Zinc</keyword>
<dbReference type="EC" id="3.4.13.22" evidence="9 10"/>
<evidence type="ECO:0000256" key="6">
    <source>
        <dbReference type="ARBA" id="ARBA00022997"/>
    </source>
</evidence>
<dbReference type="EMBL" id="LSFL01000009">
    <property type="protein sequence ID" value="OBY67014.1"/>
    <property type="molecule type" value="Genomic_DNA"/>
</dbReference>
<dbReference type="HAMAP" id="MF_01924">
    <property type="entry name" value="A_A_dipeptidase"/>
    <property type="match status" value="1"/>
</dbReference>
<dbReference type="PANTHER" id="PTHR43126:SF1">
    <property type="entry name" value="D-ALANYL-D-ALANINE DIPEPTIDASE"/>
    <property type="match status" value="1"/>
</dbReference>
<evidence type="ECO:0000256" key="10">
    <source>
        <dbReference type="PIRNR" id="PIRNR026671"/>
    </source>
</evidence>
<comment type="cofactor">
    <cofactor evidence="9">
        <name>Zn(2+)</name>
        <dbReference type="ChEBI" id="CHEBI:29105"/>
    </cofactor>
    <text evidence="9">Binds 1 zinc ion per subunit.</text>
</comment>
<dbReference type="KEGG" id="prn:BW723_15645"/>
<feature type="binding site" evidence="9">
    <location>
        <position position="136"/>
    </location>
    <ligand>
        <name>Zn(2+)</name>
        <dbReference type="ChEBI" id="CHEBI:29105"/>
        <note>catalytic</note>
    </ligand>
</feature>
<reference evidence="12" key="1">
    <citation type="submission" date="2016-02" db="EMBL/GenBank/DDBJ databases">
        <title>Paenibacillus sp. LPB0068, isolated from Crassostrea gigas.</title>
        <authorList>
            <person name="Shin S.-K."/>
            <person name="Yi H."/>
        </authorList>
    </citation>
    <scope>NUCLEOTIDE SEQUENCE [LARGE SCALE GENOMIC DNA]</scope>
    <source>
        <strain evidence="12">KCTC 23969</strain>
    </source>
</reference>
<evidence type="ECO:0000256" key="8">
    <source>
        <dbReference type="ARBA" id="ARBA00023316"/>
    </source>
</evidence>
<dbReference type="SUPFAM" id="SSF55166">
    <property type="entry name" value="Hedgehog/DD-peptidase"/>
    <property type="match status" value="1"/>
</dbReference>
<comment type="catalytic activity">
    <reaction evidence="1 9 10">
        <text>D-alanyl-D-alanine + H2O = 2 D-alanine</text>
        <dbReference type="Rhea" id="RHEA:20661"/>
        <dbReference type="ChEBI" id="CHEBI:15377"/>
        <dbReference type="ChEBI" id="CHEBI:57416"/>
        <dbReference type="ChEBI" id="CHEBI:57822"/>
        <dbReference type="EC" id="3.4.13.22"/>
    </reaction>
</comment>
<feature type="binding site" evidence="9">
    <location>
        <position position="143"/>
    </location>
    <ligand>
        <name>Zn(2+)</name>
        <dbReference type="ChEBI" id="CHEBI:29105"/>
        <note>catalytic</note>
    </ligand>
</feature>
<dbReference type="STRING" id="996801.BW723_15645"/>
<dbReference type="Gene3D" id="3.30.1380.10">
    <property type="match status" value="1"/>
</dbReference>
<evidence type="ECO:0000256" key="2">
    <source>
        <dbReference type="ARBA" id="ARBA00022670"/>
    </source>
</evidence>
<dbReference type="PIRSF" id="PIRSF026671">
    <property type="entry name" value="AA_dipeptidase"/>
    <property type="match status" value="1"/>
</dbReference>
<dbReference type="GO" id="GO:0008270">
    <property type="term" value="F:zinc ion binding"/>
    <property type="evidence" value="ECO:0007669"/>
    <property type="project" value="UniProtKB-UniRule"/>
</dbReference>
<feature type="site" description="Transition state stabilizer" evidence="9">
    <location>
        <position position="91"/>
    </location>
</feature>
<dbReference type="OrthoDB" id="9801430at2"/>
<dbReference type="Pfam" id="PF01427">
    <property type="entry name" value="Peptidase_M15"/>
    <property type="match status" value="1"/>
</dbReference>
<evidence type="ECO:0000313" key="11">
    <source>
        <dbReference type="EMBL" id="OBY67014.1"/>
    </source>
</evidence>
<name>A0A1B8U576_9FLAO</name>
<proteinExistence type="inferred from homology"/>
<keyword evidence="6 9" id="KW-0224">Dipeptidase</keyword>
<comment type="similarity">
    <text evidence="9 10">Belongs to the peptidase M15D family.</text>
</comment>
<evidence type="ECO:0000256" key="1">
    <source>
        <dbReference type="ARBA" id="ARBA00001362"/>
    </source>
</evidence>
<comment type="caution">
    <text evidence="11">The sequence shown here is derived from an EMBL/GenBank/DDBJ whole genome shotgun (WGS) entry which is preliminary data.</text>
</comment>
<dbReference type="Proteomes" id="UP000092612">
    <property type="component" value="Unassembled WGS sequence"/>
</dbReference>
<keyword evidence="8 10" id="KW-0961">Cell wall biogenesis/degradation</keyword>
<dbReference type="GO" id="GO:0071555">
    <property type="term" value="P:cell wall organization"/>
    <property type="evidence" value="ECO:0007669"/>
    <property type="project" value="UniProtKB-KW"/>
</dbReference>
<evidence type="ECO:0000256" key="4">
    <source>
        <dbReference type="ARBA" id="ARBA00022801"/>
    </source>
</evidence>
<evidence type="ECO:0000313" key="12">
    <source>
        <dbReference type="Proteomes" id="UP000092612"/>
    </source>
</evidence>
<sequence>MKNILFLIALGFCITISAQNLPKGFVYLSDIDASIQKELRYLGNNNFIGKPIDGYINNCVIVSKETAKALKKVQTILNKKGLSLKIFDAYRPQQAVNHFVKWAKVLNDTLMKQQYYPKVPKSQLFNLGYIASKSGHTRGSTTDLTIIDIKTGKELDMGSPFDFFGIESHPFYKNITQKRKENRMLLRKVMLDNGFKPYDHEWWHFTLKNEPFPKTYFNFPIQ</sequence>
<keyword evidence="3 9" id="KW-0479">Metal-binding</keyword>
<dbReference type="PANTHER" id="PTHR43126">
    <property type="entry name" value="D-ALANYL-D-ALANINE DIPEPTIDASE"/>
    <property type="match status" value="1"/>
</dbReference>
<dbReference type="GO" id="GO:0008237">
    <property type="term" value="F:metallopeptidase activity"/>
    <property type="evidence" value="ECO:0007669"/>
    <property type="project" value="UniProtKB-KW"/>
</dbReference>
<dbReference type="InterPro" id="IPR009045">
    <property type="entry name" value="Zn_M74/Hedgehog-like"/>
</dbReference>
<feature type="binding site" evidence="9">
    <location>
        <position position="204"/>
    </location>
    <ligand>
        <name>Zn(2+)</name>
        <dbReference type="ChEBI" id="CHEBI:29105"/>
        <note>catalytic</note>
    </ligand>
</feature>
<dbReference type="InterPro" id="IPR000755">
    <property type="entry name" value="A_A_dipeptidase"/>
</dbReference>
<evidence type="ECO:0000256" key="3">
    <source>
        <dbReference type="ARBA" id="ARBA00022723"/>
    </source>
</evidence>
<evidence type="ECO:0000256" key="7">
    <source>
        <dbReference type="ARBA" id="ARBA00023049"/>
    </source>
</evidence>
<keyword evidence="4 9" id="KW-0378">Hydrolase</keyword>
<dbReference type="CDD" id="cd14817">
    <property type="entry name" value="D-Ala-D-Ala_dipeptidase_VanX"/>
    <property type="match status" value="1"/>
</dbReference>
<feature type="active site" description="Proton donor/acceptor" evidence="9">
    <location>
        <position position="201"/>
    </location>
</feature>
<evidence type="ECO:0000256" key="9">
    <source>
        <dbReference type="HAMAP-Rule" id="MF_01924"/>
    </source>
</evidence>
<accession>A0A1B8U576</accession>
<dbReference type="AlphaFoldDB" id="A0A1B8U576"/>
<keyword evidence="2 9" id="KW-0645">Protease</keyword>
<dbReference type="GO" id="GO:0160237">
    <property type="term" value="F:D-Ala-D-Ala dipeptidase activity"/>
    <property type="evidence" value="ECO:0007669"/>
    <property type="project" value="UniProtKB-EC"/>
</dbReference>
<keyword evidence="12" id="KW-1185">Reference proteome</keyword>
<keyword evidence="7 9" id="KW-0482">Metalloprotease</keyword>
<organism evidence="11 12">
    <name type="scientific">Polaribacter reichenbachii</name>
    <dbReference type="NCBI Taxonomy" id="996801"/>
    <lineage>
        <taxon>Bacteria</taxon>
        <taxon>Pseudomonadati</taxon>
        <taxon>Bacteroidota</taxon>
        <taxon>Flavobacteriia</taxon>
        <taxon>Flavobacteriales</taxon>
        <taxon>Flavobacteriaceae</taxon>
    </lineage>
</organism>
<dbReference type="RefSeq" id="WP_068357955.1">
    <property type="nucleotide sequence ID" value="NZ_CP019337.1"/>
</dbReference>
<protein>
    <recommendedName>
        <fullName evidence="9 10">D-alanyl-D-alanine dipeptidase</fullName>
        <shortName evidence="9 10">D-Ala-D-Ala dipeptidase</shortName>
        <ecNumber evidence="9 10">3.4.13.22</ecNumber>
    </recommendedName>
</protein>
<comment type="function">
    <text evidence="9 10">Catalyzes hydrolysis of the D-alanyl-D-alanine dipeptide.</text>
</comment>
<gene>
    <name evidence="11" type="ORF">LPB301_04140</name>
</gene>